<dbReference type="EMBL" id="AP011121">
    <property type="protein sequence ID" value="BAH98630.1"/>
    <property type="molecule type" value="Genomic_DNA"/>
</dbReference>
<keyword evidence="1" id="KW-0732">Signal</keyword>
<dbReference type="AlphaFoldDB" id="C7JDI6"/>
<dbReference type="STRING" id="634452.APA01_04800"/>
<dbReference type="Proteomes" id="UP000000948">
    <property type="component" value="Chromosome"/>
</dbReference>
<protein>
    <submittedName>
        <fullName evidence="2">Uncharacterized protein</fullName>
    </submittedName>
</protein>
<evidence type="ECO:0000313" key="3">
    <source>
        <dbReference type="Proteomes" id="UP000000948"/>
    </source>
</evidence>
<feature type="signal peptide" evidence="1">
    <location>
        <begin position="1"/>
        <end position="38"/>
    </location>
</feature>
<dbReference type="GeneID" id="66350705"/>
<reference evidence="2 3" key="1">
    <citation type="journal article" date="2009" name="Nucleic Acids Res.">
        <title>Whole-genome analyses reveal genetic instability of Acetobacter pasteurianus.</title>
        <authorList>
            <person name="Azuma Y."/>
            <person name="Hosoyama A."/>
            <person name="Matsutani M."/>
            <person name="Furuya N."/>
            <person name="Horikawa H."/>
            <person name="Harada T."/>
            <person name="Hirakawa H."/>
            <person name="Kuhara S."/>
            <person name="Matsushita K."/>
            <person name="Fujita N."/>
            <person name="Shirai M."/>
        </authorList>
    </citation>
    <scope>NUCLEOTIDE SEQUENCE [LARGE SCALE GENOMIC DNA]</scope>
    <source>
        <strain evidence="3">NBRC 105184 / IFO 3283-01</strain>
    </source>
</reference>
<evidence type="ECO:0000313" key="2">
    <source>
        <dbReference type="EMBL" id="BAH98630.1"/>
    </source>
</evidence>
<evidence type="ECO:0000256" key="1">
    <source>
        <dbReference type="SAM" id="SignalP"/>
    </source>
</evidence>
<dbReference type="HOGENOM" id="CLU_1912473_0_0_5"/>
<accession>C7JDI6</accession>
<proteinExistence type="predicted"/>
<dbReference type="KEGG" id="apt:APA01_04800"/>
<dbReference type="RefSeq" id="WP_003626192.1">
    <property type="nucleotide sequence ID" value="NC_013209.1"/>
</dbReference>
<feature type="chain" id="PRO_5002977571" evidence="1">
    <location>
        <begin position="39"/>
        <end position="148"/>
    </location>
</feature>
<name>C7JDI6_ACEP3</name>
<gene>
    <name evidence="2" type="ordered locus">APA01_04800</name>
</gene>
<sequence length="148" mass="15473">MRRLALARFVKNGATAMPHLFRTLGLFCATIAATPALAQDTPPATSAQIYTGSMAGGQGTLKLVQTGDETFAEVAVVGDTCAGSAEGAATRHGNTWVVTTDPEYNGQSCRITFRMGPHGVVSSEEQNCAPYHNGACAFTHAQLARTAQ</sequence>
<organism evidence="2 3">
    <name type="scientific">Acetobacter pasteurianus (strain NBRC 105184 / IFO 3283-01)</name>
    <dbReference type="NCBI Taxonomy" id="634452"/>
    <lineage>
        <taxon>Bacteria</taxon>
        <taxon>Pseudomonadati</taxon>
        <taxon>Pseudomonadota</taxon>
        <taxon>Alphaproteobacteria</taxon>
        <taxon>Acetobacterales</taxon>
        <taxon>Acetobacteraceae</taxon>
        <taxon>Acetobacter</taxon>
    </lineage>
</organism>